<organism evidence="1 2">
    <name type="scientific">Streptomyces morookaense</name>
    <name type="common">Streptoverticillium morookaense</name>
    <dbReference type="NCBI Taxonomy" id="1970"/>
    <lineage>
        <taxon>Bacteria</taxon>
        <taxon>Bacillati</taxon>
        <taxon>Actinomycetota</taxon>
        <taxon>Actinomycetes</taxon>
        <taxon>Kitasatosporales</taxon>
        <taxon>Streptomycetaceae</taxon>
        <taxon>Streptomyces</taxon>
    </lineage>
</organism>
<dbReference type="Proteomes" id="UP000587462">
    <property type="component" value="Unassembled WGS sequence"/>
</dbReference>
<reference evidence="1 2" key="1">
    <citation type="submission" date="2020-04" db="EMBL/GenBank/DDBJ databases">
        <title>Draft Genome Sequence of Streptomyces morookaense DSM 40503, an 8-azaguanine-producing strain.</title>
        <authorList>
            <person name="Qi J."/>
            <person name="Gao J.-M."/>
        </authorList>
    </citation>
    <scope>NUCLEOTIDE SEQUENCE [LARGE SCALE GENOMIC DNA]</scope>
    <source>
        <strain evidence="1 2">DSM 40503</strain>
    </source>
</reference>
<protein>
    <submittedName>
        <fullName evidence="1">Uncharacterized protein</fullName>
    </submittedName>
</protein>
<keyword evidence="2" id="KW-1185">Reference proteome</keyword>
<evidence type="ECO:0000313" key="1">
    <source>
        <dbReference type="EMBL" id="NVK81715.1"/>
    </source>
</evidence>
<dbReference type="AlphaFoldDB" id="A0A7Y7BA46"/>
<gene>
    <name evidence="1" type="ORF">HG542_29295</name>
</gene>
<name>A0A7Y7BA46_STRMO</name>
<evidence type="ECO:0000313" key="2">
    <source>
        <dbReference type="Proteomes" id="UP000587462"/>
    </source>
</evidence>
<comment type="caution">
    <text evidence="1">The sequence shown here is derived from an EMBL/GenBank/DDBJ whole genome shotgun (WGS) entry which is preliminary data.</text>
</comment>
<accession>A0A7Y7BA46</accession>
<proteinExistence type="predicted"/>
<dbReference type="RefSeq" id="WP_171086703.1">
    <property type="nucleotide sequence ID" value="NZ_BNBU01000009.1"/>
</dbReference>
<sequence>MPPIPVKPGVYRIHAHIIGPGAQVTATEHAVKYGAPIITDRANPLPIEQEWVIEPAQPVPGSPYVIRLALQEQAGIVLAEDKLWVNNVPREEWAKFTFETVLGGVKILSDKGLALRAGYRGSQIELVPPKPDFQETWTLEFIRPLDGE</sequence>
<dbReference type="EMBL" id="JABBXF010000090">
    <property type="protein sequence ID" value="NVK81715.1"/>
    <property type="molecule type" value="Genomic_DNA"/>
</dbReference>